<name>A0AAE0LBQ5_9CHLO</name>
<reference evidence="2" key="2">
    <citation type="submission" date="2023-06" db="EMBL/GenBank/DDBJ databases">
        <title>Long-read-based genome assembly of the green algal bacterivore Cymbomonas tetramitiformis.</title>
        <authorList>
            <person name="Gyaltshen Y."/>
            <person name="Rozenberg A."/>
            <person name="Paasch A."/>
            <person name="Burns J.A."/>
            <person name="Warring S."/>
            <person name="Larson R."/>
            <person name="Maurer-Alcala X."/>
            <person name="Dacks J."/>
            <person name="Kim E."/>
        </authorList>
    </citation>
    <scope>NUCLEOTIDE SEQUENCE</scope>
    <source>
        <strain evidence="2">PLY_AMNH</strain>
    </source>
</reference>
<sequence length="157" mass="18140">MLTPDAFWQKLDAAADHMLGFDNGVYDLARARFIRADEIDPDKYFVSMSSVLGDYASMLKYTTRGRETGGPDISSGRKERALALKTLERDLIDSNAYVINCDSTFDHAVTRDNPAKRLYKRRPHDFIERFASERKMALMHLFIREWQKLKAAEFKLP</sequence>
<reference evidence="2 3" key="1">
    <citation type="journal article" date="2015" name="Genome Biol. Evol.">
        <title>Comparative Genomics of a Bacterivorous Green Alga Reveals Evolutionary Causalities and Consequences of Phago-Mixotrophic Mode of Nutrition.</title>
        <authorList>
            <person name="Burns J.A."/>
            <person name="Paasch A."/>
            <person name="Narechania A."/>
            <person name="Kim E."/>
        </authorList>
    </citation>
    <scope>NUCLEOTIDE SEQUENCE [LARGE SCALE GENOMIC DNA]</scope>
    <source>
        <strain evidence="2">PLY_AMNH</strain>
    </source>
</reference>
<organism evidence="2 3">
    <name type="scientific">Cymbomonas tetramitiformis</name>
    <dbReference type="NCBI Taxonomy" id="36881"/>
    <lineage>
        <taxon>Eukaryota</taxon>
        <taxon>Viridiplantae</taxon>
        <taxon>Chlorophyta</taxon>
        <taxon>Pyramimonadophyceae</taxon>
        <taxon>Pyramimonadales</taxon>
        <taxon>Pyramimonadaceae</taxon>
        <taxon>Cymbomonas</taxon>
    </lineage>
</organism>
<dbReference type="Proteomes" id="UP001190700">
    <property type="component" value="Unassembled WGS sequence"/>
</dbReference>
<comment type="caution">
    <text evidence="2">The sequence shown here is derived from an EMBL/GenBank/DDBJ whole genome shotgun (WGS) entry which is preliminary data.</text>
</comment>
<evidence type="ECO:0000313" key="2">
    <source>
        <dbReference type="EMBL" id="KAK3279556.1"/>
    </source>
</evidence>
<gene>
    <name evidence="2" type="ORF">CYMTET_12568</name>
    <name evidence="1" type="ORF">CYMTET_17484</name>
</gene>
<evidence type="ECO:0000313" key="1">
    <source>
        <dbReference type="EMBL" id="KAK3274330.1"/>
    </source>
</evidence>
<protein>
    <submittedName>
        <fullName evidence="2">Uncharacterized protein</fullName>
    </submittedName>
</protein>
<dbReference type="AlphaFoldDB" id="A0AAE0LBQ5"/>
<dbReference type="EMBL" id="LGRX02004795">
    <property type="protein sequence ID" value="KAK3279556.1"/>
    <property type="molecule type" value="Genomic_DNA"/>
</dbReference>
<accession>A0AAE0LBQ5</accession>
<keyword evidence="3" id="KW-1185">Reference proteome</keyword>
<proteinExistence type="predicted"/>
<evidence type="ECO:0000313" key="3">
    <source>
        <dbReference type="Proteomes" id="UP001190700"/>
    </source>
</evidence>
<dbReference type="EMBL" id="LGRX02007788">
    <property type="protein sequence ID" value="KAK3274330.1"/>
    <property type="molecule type" value="Genomic_DNA"/>
</dbReference>